<organism evidence="1 2">
    <name type="scientific">Alosa alosa</name>
    <name type="common">allis shad</name>
    <dbReference type="NCBI Taxonomy" id="278164"/>
    <lineage>
        <taxon>Eukaryota</taxon>
        <taxon>Metazoa</taxon>
        <taxon>Chordata</taxon>
        <taxon>Craniata</taxon>
        <taxon>Vertebrata</taxon>
        <taxon>Euteleostomi</taxon>
        <taxon>Actinopterygii</taxon>
        <taxon>Neopterygii</taxon>
        <taxon>Teleostei</taxon>
        <taxon>Clupei</taxon>
        <taxon>Clupeiformes</taxon>
        <taxon>Clupeoidei</taxon>
        <taxon>Clupeidae</taxon>
        <taxon>Alosa</taxon>
    </lineage>
</organism>
<proteinExistence type="predicted"/>
<protein>
    <submittedName>
        <fullName evidence="1">Uncharacterized protein</fullName>
    </submittedName>
</protein>
<comment type="caution">
    <text evidence="1">The sequence shown here is derived from an EMBL/GenBank/DDBJ whole genome shotgun (WGS) entry which is preliminary data.</text>
</comment>
<reference evidence="1" key="1">
    <citation type="submission" date="2020-10" db="EMBL/GenBank/DDBJ databases">
        <title>Chromosome-scale genome assembly of the Allis shad, Alosa alosa.</title>
        <authorList>
            <person name="Margot Z."/>
            <person name="Christophe K."/>
            <person name="Cabau C."/>
            <person name="Louis A."/>
            <person name="Berthelot C."/>
            <person name="Parey E."/>
            <person name="Roest Crollius H."/>
            <person name="Montfort J."/>
            <person name="Robinson-Rechavi M."/>
            <person name="Bucao C."/>
            <person name="Bouchez O."/>
            <person name="Gislard M."/>
            <person name="Lluch J."/>
            <person name="Milhes M."/>
            <person name="Lampietro C."/>
            <person name="Lopez Roques C."/>
            <person name="Donnadieu C."/>
            <person name="Braasch I."/>
            <person name="Desvignes T."/>
            <person name="Postlethwait J."/>
            <person name="Bobe J."/>
            <person name="Guiguen Y."/>
        </authorList>
    </citation>
    <scope>NUCLEOTIDE SEQUENCE</scope>
    <source>
        <strain evidence="1">M-15738</strain>
        <tissue evidence="1">Blood</tissue>
    </source>
</reference>
<dbReference type="Proteomes" id="UP000823561">
    <property type="component" value="Chromosome 13"/>
</dbReference>
<sequence>MFGTERRSKNKLVQGERDRIKKDEEMTGRIAELESIRKVVLRAEFECATQSSSAKGMKLRELRQQRENQLALQALTLVRRAALSTLMQQEEEQYSRELRQRGLVIYQQRV</sequence>
<dbReference type="AlphaFoldDB" id="A0AAV6G8A3"/>
<evidence type="ECO:0000313" key="2">
    <source>
        <dbReference type="Proteomes" id="UP000823561"/>
    </source>
</evidence>
<gene>
    <name evidence="1" type="ORF">AALO_G00172660</name>
</gene>
<dbReference type="InterPro" id="IPR029375">
    <property type="entry name" value="CFAP141"/>
</dbReference>
<evidence type="ECO:0000313" key="1">
    <source>
        <dbReference type="EMBL" id="KAG5270819.1"/>
    </source>
</evidence>
<name>A0AAV6G8A3_9TELE</name>
<keyword evidence="2" id="KW-1185">Reference proteome</keyword>
<accession>A0AAV6G8A3</accession>
<dbReference type="EMBL" id="JADWDJ010000013">
    <property type="protein sequence ID" value="KAG5270819.1"/>
    <property type="molecule type" value="Genomic_DNA"/>
</dbReference>
<dbReference type="Pfam" id="PF15104">
    <property type="entry name" value="CFAP141"/>
    <property type="match status" value="1"/>
</dbReference>